<sequence>MKQSLGAKTLAYPTPVWLVGTYDREGKPNLMTAAWCGICCSQPPCVAVSLRKATYSYEAIVERRAFTVGMPGERLVRQTDYAGIASGRNLDKFAAVGLTPIGSELVDAPYAAEVPLVLECRLLHILEIGLHTQFVGEIVDVKADEAVIGDDGLPEIMRVKPFVYDTGHRGYYGIGAYLGRAFAVGKER</sequence>
<dbReference type="RefSeq" id="WP_282001923.1">
    <property type="nucleotide sequence ID" value="NZ_AP027151.1"/>
</dbReference>
<proteinExistence type="inferred from homology"/>
<evidence type="ECO:0000256" key="1">
    <source>
        <dbReference type="ARBA" id="ARBA00001917"/>
    </source>
</evidence>
<reference evidence="5 6" key="1">
    <citation type="submission" date="2022-12" db="EMBL/GenBank/DDBJ databases">
        <title>Polyphasic characterization of Geotalea uranireducens NIT-SL11 newly isolated from a complex of sewage sludge and microbially reduced graphene oxide.</title>
        <authorList>
            <person name="Xie L."/>
            <person name="Yoshida N."/>
            <person name="Meng L."/>
        </authorList>
    </citation>
    <scope>NUCLEOTIDE SEQUENCE [LARGE SCALE GENOMIC DNA]</scope>
    <source>
        <strain evidence="5 6">NIT-SL11</strain>
    </source>
</reference>
<gene>
    <name evidence="5" type="ORF">GURASL_07650</name>
</gene>
<accession>A0ABM8EHE7</accession>
<evidence type="ECO:0000313" key="6">
    <source>
        <dbReference type="Proteomes" id="UP001317705"/>
    </source>
</evidence>
<evidence type="ECO:0000259" key="4">
    <source>
        <dbReference type="SMART" id="SM00903"/>
    </source>
</evidence>
<dbReference type="InterPro" id="IPR002563">
    <property type="entry name" value="Flavin_Rdtase-like_dom"/>
</dbReference>
<feature type="domain" description="Flavin reductase like" evidence="4">
    <location>
        <begin position="10"/>
        <end position="164"/>
    </location>
</feature>
<dbReference type="Gene3D" id="2.30.110.10">
    <property type="entry name" value="Electron Transport, Fmn-binding Protein, Chain A"/>
    <property type="match status" value="1"/>
</dbReference>
<dbReference type="PANTHER" id="PTHR43567:SF1">
    <property type="entry name" value="FLAVOREDOXIN"/>
    <property type="match status" value="1"/>
</dbReference>
<comment type="similarity">
    <text evidence="3">Belongs to the flavoredoxin family.</text>
</comment>
<comment type="cofactor">
    <cofactor evidence="1">
        <name>FMN</name>
        <dbReference type="ChEBI" id="CHEBI:58210"/>
    </cofactor>
</comment>
<evidence type="ECO:0000313" key="5">
    <source>
        <dbReference type="EMBL" id="BDV41842.1"/>
    </source>
</evidence>
<keyword evidence="6" id="KW-1185">Reference proteome</keyword>
<dbReference type="SMART" id="SM00903">
    <property type="entry name" value="Flavin_Reduct"/>
    <property type="match status" value="1"/>
</dbReference>
<organism evidence="5 6">
    <name type="scientific">Geotalea uraniireducens</name>
    <dbReference type="NCBI Taxonomy" id="351604"/>
    <lineage>
        <taxon>Bacteria</taxon>
        <taxon>Pseudomonadati</taxon>
        <taxon>Thermodesulfobacteriota</taxon>
        <taxon>Desulfuromonadia</taxon>
        <taxon>Geobacterales</taxon>
        <taxon>Geobacteraceae</taxon>
        <taxon>Geotalea</taxon>
    </lineage>
</organism>
<dbReference type="InterPro" id="IPR052174">
    <property type="entry name" value="Flavoredoxin"/>
</dbReference>
<dbReference type="EMBL" id="AP027151">
    <property type="protein sequence ID" value="BDV41842.1"/>
    <property type="molecule type" value="Genomic_DNA"/>
</dbReference>
<evidence type="ECO:0000256" key="3">
    <source>
        <dbReference type="ARBA" id="ARBA00038054"/>
    </source>
</evidence>
<dbReference type="Pfam" id="PF01613">
    <property type="entry name" value="Flavin_Reduct"/>
    <property type="match status" value="1"/>
</dbReference>
<evidence type="ECO:0000256" key="2">
    <source>
        <dbReference type="ARBA" id="ARBA00022630"/>
    </source>
</evidence>
<dbReference type="PANTHER" id="PTHR43567">
    <property type="entry name" value="FLAVOREDOXIN-RELATED-RELATED"/>
    <property type="match status" value="1"/>
</dbReference>
<dbReference type="Proteomes" id="UP001317705">
    <property type="component" value="Chromosome"/>
</dbReference>
<dbReference type="InterPro" id="IPR012349">
    <property type="entry name" value="Split_barrel_FMN-bd"/>
</dbReference>
<keyword evidence="2" id="KW-0285">Flavoprotein</keyword>
<protein>
    <submittedName>
        <fullName evidence="5">Flavodoxin</fullName>
    </submittedName>
</protein>
<name>A0ABM8EHE7_9BACT</name>
<dbReference type="SUPFAM" id="SSF50475">
    <property type="entry name" value="FMN-binding split barrel"/>
    <property type="match status" value="1"/>
</dbReference>